<feature type="domain" description="PLD phosphodiesterase" evidence="14">
    <location>
        <begin position="412"/>
        <end position="439"/>
    </location>
</feature>
<dbReference type="GO" id="GO:0032049">
    <property type="term" value="P:cardiolipin biosynthetic process"/>
    <property type="evidence" value="ECO:0007669"/>
    <property type="project" value="UniProtKB-UniRule"/>
</dbReference>
<keyword evidence="10" id="KW-0594">Phospholipid biosynthesis</keyword>
<dbReference type="Proteomes" id="UP000254651">
    <property type="component" value="Unassembled WGS sequence"/>
</dbReference>
<dbReference type="SUPFAM" id="SSF56024">
    <property type="entry name" value="Phospholipase D/nuclease"/>
    <property type="match status" value="2"/>
</dbReference>
<evidence type="ECO:0000256" key="12">
    <source>
        <dbReference type="NCBIfam" id="TIGR04265"/>
    </source>
</evidence>
<feature type="domain" description="PLD phosphodiesterase" evidence="14">
    <location>
        <begin position="223"/>
        <end position="250"/>
    </location>
</feature>
<dbReference type="InterPro" id="IPR001736">
    <property type="entry name" value="PLipase_D/transphosphatidylase"/>
</dbReference>
<keyword evidence="3" id="KW-0444">Lipid biosynthesis</keyword>
<keyword evidence="4 15" id="KW-0808">Transferase</keyword>
<proteinExistence type="predicted"/>
<evidence type="ECO:0000256" key="3">
    <source>
        <dbReference type="ARBA" id="ARBA00022516"/>
    </source>
</evidence>
<dbReference type="PANTHER" id="PTHR21248">
    <property type="entry name" value="CARDIOLIPIN SYNTHASE"/>
    <property type="match status" value="1"/>
</dbReference>
<keyword evidence="2" id="KW-1003">Cell membrane</keyword>
<dbReference type="CDD" id="cd09158">
    <property type="entry name" value="PLDc_EcCLS_like_2"/>
    <property type="match status" value="1"/>
</dbReference>
<dbReference type="Gene3D" id="3.30.870.10">
    <property type="entry name" value="Endonuclease Chain A"/>
    <property type="match status" value="2"/>
</dbReference>
<dbReference type="Pfam" id="PF13396">
    <property type="entry name" value="PLDc_N"/>
    <property type="match status" value="1"/>
</dbReference>
<sequence>MMMNVLSQIRWAEVFLVIHTVAALTCMLRVLYKQKNIGSTFAWLIILFLFPLFGTISYILIGEPRLGTARAKRTGEMNRFYQVFVDKYLADIYLDVGRKLKERYHGLSQVAASVTGLGATRSNAMKLLSTTDEIMDSMLADIEAAEHSCMLAFYIIDPKGRIETLLEAVIRASERGVDCAILADGVGSSGFFKSGWPKRLRDAGVEVECALPVGIWRTLFTRTDLRNHRKILVIDSKIGYTGSFNLVDPRFFKQDSGVGEWVDVMMRCTGPLVLELSAVFFADLAVEDDENLQGIQQYLTEHQDRIPTLMPEKMRQGDVVAQVIPSAPEQGSHVIYETIISAIHAAKRRITITTPYFVPDEPLLLALTVAAKRGVDVTLIVPAKVDSLMVRYASRAYYPMLLAAGVKIAAFEGGLLHAKTLTIDDDYALFGTVNMDMRSFFLNLEISLAIYDVNTTAEIHALQQSYLTASSYISADTWLQRSKWWALVENTVRLVSPLL</sequence>
<dbReference type="AlphaFoldDB" id="A0A378UGL5"/>
<dbReference type="InterPro" id="IPR022924">
    <property type="entry name" value="Cardiolipin_synthase"/>
</dbReference>
<evidence type="ECO:0000256" key="10">
    <source>
        <dbReference type="ARBA" id="ARBA00023209"/>
    </source>
</evidence>
<keyword evidence="16" id="KW-1185">Reference proteome</keyword>
<dbReference type="NCBIfam" id="TIGR04265">
    <property type="entry name" value="bac_cardiolipin"/>
    <property type="match status" value="1"/>
</dbReference>
<evidence type="ECO:0000256" key="1">
    <source>
        <dbReference type="ARBA" id="ARBA00004651"/>
    </source>
</evidence>
<evidence type="ECO:0000256" key="8">
    <source>
        <dbReference type="ARBA" id="ARBA00023098"/>
    </source>
</evidence>
<evidence type="ECO:0000256" key="4">
    <source>
        <dbReference type="ARBA" id="ARBA00022679"/>
    </source>
</evidence>
<evidence type="ECO:0000256" key="7">
    <source>
        <dbReference type="ARBA" id="ARBA00022989"/>
    </source>
</evidence>
<feature type="transmembrane region" description="Helical" evidence="13">
    <location>
        <begin position="12"/>
        <end position="32"/>
    </location>
</feature>
<organism evidence="15 16">
    <name type="scientific">Bergeriella denitrificans</name>
    <name type="common">Neisseria denitrificans</name>
    <dbReference type="NCBI Taxonomy" id="494"/>
    <lineage>
        <taxon>Bacteria</taxon>
        <taxon>Pseudomonadati</taxon>
        <taxon>Pseudomonadota</taxon>
        <taxon>Betaproteobacteria</taxon>
        <taxon>Neisseriales</taxon>
        <taxon>Neisseriaceae</taxon>
        <taxon>Bergeriella</taxon>
    </lineage>
</organism>
<evidence type="ECO:0000256" key="2">
    <source>
        <dbReference type="ARBA" id="ARBA00022475"/>
    </source>
</evidence>
<name>A0A378UGL5_BERDE</name>
<dbReference type="GO" id="GO:0005886">
    <property type="term" value="C:plasma membrane"/>
    <property type="evidence" value="ECO:0007669"/>
    <property type="project" value="UniProtKB-SubCell"/>
</dbReference>
<reference evidence="15 16" key="1">
    <citation type="submission" date="2018-06" db="EMBL/GenBank/DDBJ databases">
        <authorList>
            <consortium name="Pathogen Informatics"/>
            <person name="Doyle S."/>
        </authorList>
    </citation>
    <scope>NUCLEOTIDE SEQUENCE [LARGE SCALE GENOMIC DNA]</scope>
    <source>
        <strain evidence="15 16">NCTC10295</strain>
    </source>
</reference>
<evidence type="ECO:0000256" key="11">
    <source>
        <dbReference type="ARBA" id="ARBA00023264"/>
    </source>
</evidence>
<dbReference type="Pfam" id="PF13091">
    <property type="entry name" value="PLDc_2"/>
    <property type="match status" value="2"/>
</dbReference>
<evidence type="ECO:0000256" key="5">
    <source>
        <dbReference type="ARBA" id="ARBA00022692"/>
    </source>
</evidence>
<dbReference type="InterPro" id="IPR027379">
    <property type="entry name" value="CLS_N"/>
</dbReference>
<comment type="subcellular location">
    <subcellularLocation>
        <location evidence="1">Cell membrane</location>
        <topology evidence="1">Multi-pass membrane protein</topology>
    </subcellularLocation>
</comment>
<keyword evidence="7 13" id="KW-1133">Transmembrane helix</keyword>
<evidence type="ECO:0000256" key="13">
    <source>
        <dbReference type="SAM" id="Phobius"/>
    </source>
</evidence>
<keyword evidence="9 13" id="KW-0472">Membrane</keyword>
<accession>A0A378UGL5</accession>
<evidence type="ECO:0000256" key="9">
    <source>
        <dbReference type="ARBA" id="ARBA00023136"/>
    </source>
</evidence>
<feature type="transmembrane region" description="Helical" evidence="13">
    <location>
        <begin position="41"/>
        <end position="61"/>
    </location>
</feature>
<keyword evidence="6" id="KW-0677">Repeat</keyword>
<keyword evidence="8" id="KW-0443">Lipid metabolism</keyword>
<gene>
    <name evidence="15" type="primary">cls_2</name>
    <name evidence="15" type="ORF">NCTC10295_01236</name>
</gene>
<evidence type="ECO:0000313" key="15">
    <source>
        <dbReference type="EMBL" id="STZ76466.1"/>
    </source>
</evidence>
<dbReference type="GO" id="GO:0008808">
    <property type="term" value="F:cardiolipin synthase activity"/>
    <property type="evidence" value="ECO:0007669"/>
    <property type="project" value="UniProtKB-UniRule"/>
</dbReference>
<dbReference type="EMBL" id="UGQS01000002">
    <property type="protein sequence ID" value="STZ76466.1"/>
    <property type="molecule type" value="Genomic_DNA"/>
</dbReference>
<dbReference type="SMART" id="SM00155">
    <property type="entry name" value="PLDc"/>
    <property type="match status" value="2"/>
</dbReference>
<dbReference type="EC" id="2.7.8.-" evidence="12"/>
<dbReference type="PROSITE" id="PS50035">
    <property type="entry name" value="PLD"/>
    <property type="match status" value="2"/>
</dbReference>
<dbReference type="PANTHER" id="PTHR21248:SF22">
    <property type="entry name" value="PHOSPHOLIPASE D"/>
    <property type="match status" value="1"/>
</dbReference>
<dbReference type="InterPro" id="IPR025202">
    <property type="entry name" value="PLD-like_dom"/>
</dbReference>
<evidence type="ECO:0000313" key="16">
    <source>
        <dbReference type="Proteomes" id="UP000254651"/>
    </source>
</evidence>
<evidence type="ECO:0000256" key="6">
    <source>
        <dbReference type="ARBA" id="ARBA00022737"/>
    </source>
</evidence>
<keyword evidence="5 13" id="KW-0812">Transmembrane</keyword>
<keyword evidence="11" id="KW-1208">Phospholipid metabolism</keyword>
<protein>
    <recommendedName>
        <fullName evidence="12">Cardiolipin synthase</fullName>
        <ecNumber evidence="12">2.7.8.-</ecNumber>
    </recommendedName>
</protein>
<evidence type="ECO:0000259" key="14">
    <source>
        <dbReference type="PROSITE" id="PS50035"/>
    </source>
</evidence>